<gene>
    <name evidence="9" type="ORF">FA10DRAFT_278655</name>
</gene>
<dbReference type="Gene3D" id="3.50.50.60">
    <property type="entry name" value="FAD/NAD(P)-binding domain"/>
    <property type="match status" value="2"/>
</dbReference>
<comment type="similarity">
    <text evidence="2">Belongs to the FAD-binding monooxygenase family.</text>
</comment>
<evidence type="ECO:0000256" key="7">
    <source>
        <dbReference type="ARBA" id="ARBA00023033"/>
    </source>
</evidence>
<dbReference type="InParanoid" id="A0A316YRX6"/>
<organism evidence="9 10">
    <name type="scientific">Acaromyces ingoldii</name>
    <dbReference type="NCBI Taxonomy" id="215250"/>
    <lineage>
        <taxon>Eukaryota</taxon>
        <taxon>Fungi</taxon>
        <taxon>Dikarya</taxon>
        <taxon>Basidiomycota</taxon>
        <taxon>Ustilaginomycotina</taxon>
        <taxon>Exobasidiomycetes</taxon>
        <taxon>Exobasidiales</taxon>
        <taxon>Cryptobasidiaceae</taxon>
        <taxon>Acaromyces</taxon>
    </lineage>
</organism>
<proteinExistence type="inferred from homology"/>
<dbReference type="InterPro" id="IPR036188">
    <property type="entry name" value="FAD/NAD-bd_sf"/>
</dbReference>
<evidence type="ECO:0000259" key="8">
    <source>
        <dbReference type="Pfam" id="PF07992"/>
    </source>
</evidence>
<keyword evidence="4" id="KW-0274">FAD</keyword>
<sequence>MGAIPASDEHLDVLVVGGGFAGVYHLFELRRRGHNVKLFDAAPDFGGIWRLNCYPGARVDSELPLYGLSFPEVYKTWNWSERYPGFKELRRYFDHMDKVLNLRKDCRFNMRVTASHWDEANSRWNITAGPEGKETHVTAKNVIFCMGFASKVNFPTYPGRENYKGTMHHTGLWPDGLEAEAFKGKKVAIIGSGASGVQCTQEIGKHADSLSVFIRTPNLCLPMAQMKMSADVQEAFKDAYPDIFEKRKKTFAGFHYDFDYDDWKRHTPEQRRAFYEEIWAKKGFHFWLETYVDVYYQKDCNRTAYDFWQEKTAARIHDPKKRAFLAPKEWPHTFGTVRPSLEQNYYDVLNQENVDIVPVKEQPIESFTEKGIKMKNGEEKQFDAIILATGFDTHTGGFQQIDIRGQNGVPLTKKWGDGCNSFLGLATAGFPNMFFLYGPHGPTAYSNGPSTVEIQAEWTCDFLDYMRNKQLKSFDVDPKTEEEFTKHNDDLSAATLFHDSHGWYMGRNVPGKKHQALNFTGGIPLYVKELNESKDDGYKGFVMA</sequence>
<feature type="domain" description="FAD/NAD(P)-binding" evidence="8">
    <location>
        <begin position="12"/>
        <end position="238"/>
    </location>
</feature>
<evidence type="ECO:0000256" key="6">
    <source>
        <dbReference type="ARBA" id="ARBA00023002"/>
    </source>
</evidence>
<dbReference type="Pfam" id="PF07992">
    <property type="entry name" value="Pyr_redox_2"/>
    <property type="match status" value="1"/>
</dbReference>
<evidence type="ECO:0000256" key="2">
    <source>
        <dbReference type="ARBA" id="ARBA00010139"/>
    </source>
</evidence>
<dbReference type="STRING" id="215250.A0A316YRX6"/>
<dbReference type="PANTHER" id="PTHR43098">
    <property type="entry name" value="L-ORNITHINE N(5)-MONOOXYGENASE-RELATED"/>
    <property type="match status" value="1"/>
</dbReference>
<dbReference type="OrthoDB" id="66881at2759"/>
<dbReference type="InterPro" id="IPR050775">
    <property type="entry name" value="FAD-binding_Monooxygenases"/>
</dbReference>
<keyword evidence="10" id="KW-1185">Reference proteome</keyword>
<evidence type="ECO:0000256" key="5">
    <source>
        <dbReference type="ARBA" id="ARBA00022857"/>
    </source>
</evidence>
<evidence type="ECO:0000256" key="1">
    <source>
        <dbReference type="ARBA" id="ARBA00001974"/>
    </source>
</evidence>
<dbReference type="SUPFAM" id="SSF51905">
    <property type="entry name" value="FAD/NAD(P)-binding domain"/>
    <property type="match status" value="2"/>
</dbReference>
<dbReference type="Proteomes" id="UP000245768">
    <property type="component" value="Unassembled WGS sequence"/>
</dbReference>
<evidence type="ECO:0000256" key="3">
    <source>
        <dbReference type="ARBA" id="ARBA00022630"/>
    </source>
</evidence>
<keyword evidence="6" id="KW-0560">Oxidoreductase</keyword>
<evidence type="ECO:0000313" key="10">
    <source>
        <dbReference type="Proteomes" id="UP000245768"/>
    </source>
</evidence>
<name>A0A316YRX6_9BASI</name>
<accession>A0A316YRX6</accession>
<dbReference type="PANTHER" id="PTHR43098:SF3">
    <property type="entry name" value="L-ORNITHINE N(5)-MONOOXYGENASE-RELATED"/>
    <property type="match status" value="1"/>
</dbReference>
<protein>
    <submittedName>
        <fullName evidence="9">FAD/NAD(P)-binding domain-containing protein</fullName>
    </submittedName>
</protein>
<dbReference type="RefSeq" id="XP_025379189.1">
    <property type="nucleotide sequence ID" value="XM_025523473.1"/>
</dbReference>
<reference evidence="9 10" key="1">
    <citation type="journal article" date="2018" name="Mol. Biol. Evol.">
        <title>Broad Genomic Sampling Reveals a Smut Pathogenic Ancestry of the Fungal Clade Ustilaginomycotina.</title>
        <authorList>
            <person name="Kijpornyongpan T."/>
            <person name="Mondo S.J."/>
            <person name="Barry K."/>
            <person name="Sandor L."/>
            <person name="Lee J."/>
            <person name="Lipzen A."/>
            <person name="Pangilinan J."/>
            <person name="LaButti K."/>
            <person name="Hainaut M."/>
            <person name="Henrissat B."/>
            <person name="Grigoriev I.V."/>
            <person name="Spatafora J.W."/>
            <person name="Aime M.C."/>
        </authorList>
    </citation>
    <scope>NUCLEOTIDE SEQUENCE [LARGE SCALE GENOMIC DNA]</scope>
    <source>
        <strain evidence="9 10">MCA 4198</strain>
    </source>
</reference>
<dbReference type="GO" id="GO:0004497">
    <property type="term" value="F:monooxygenase activity"/>
    <property type="evidence" value="ECO:0007669"/>
    <property type="project" value="UniProtKB-KW"/>
</dbReference>
<dbReference type="AlphaFoldDB" id="A0A316YRX6"/>
<keyword evidence="7" id="KW-0503">Monooxygenase</keyword>
<keyword evidence="3" id="KW-0285">Flavoprotein</keyword>
<keyword evidence="5" id="KW-0521">NADP</keyword>
<evidence type="ECO:0000313" key="9">
    <source>
        <dbReference type="EMBL" id="PWN91991.1"/>
    </source>
</evidence>
<dbReference type="GeneID" id="37045389"/>
<comment type="cofactor">
    <cofactor evidence="1">
        <name>FAD</name>
        <dbReference type="ChEBI" id="CHEBI:57692"/>
    </cofactor>
</comment>
<dbReference type="EMBL" id="KZ819635">
    <property type="protein sequence ID" value="PWN91991.1"/>
    <property type="molecule type" value="Genomic_DNA"/>
</dbReference>
<dbReference type="InterPro" id="IPR023753">
    <property type="entry name" value="FAD/NAD-binding_dom"/>
</dbReference>
<evidence type="ECO:0000256" key="4">
    <source>
        <dbReference type="ARBA" id="ARBA00022827"/>
    </source>
</evidence>